<dbReference type="Gene3D" id="1.50.40.10">
    <property type="entry name" value="Mitochondrial carrier domain"/>
    <property type="match status" value="1"/>
</dbReference>
<organism evidence="11 12">
    <name type="scientific">Chrysophaeum taylorii</name>
    <dbReference type="NCBI Taxonomy" id="2483200"/>
    <lineage>
        <taxon>Eukaryota</taxon>
        <taxon>Sar</taxon>
        <taxon>Stramenopiles</taxon>
        <taxon>Ochrophyta</taxon>
        <taxon>Pelagophyceae</taxon>
        <taxon>Pelagomonadales</taxon>
        <taxon>Pelagomonadaceae</taxon>
        <taxon>Chrysophaeum</taxon>
    </lineage>
</organism>
<dbReference type="PROSITE" id="PS50920">
    <property type="entry name" value="SOLCAR"/>
    <property type="match status" value="2"/>
</dbReference>
<protein>
    <recommendedName>
        <fullName evidence="13">Mitochondrial carrier protein</fullName>
    </recommendedName>
</protein>
<keyword evidence="4 8" id="KW-0812">Transmembrane</keyword>
<dbReference type="EMBL" id="JAQMWT010000028">
    <property type="protein sequence ID" value="KAJ8613537.1"/>
    <property type="molecule type" value="Genomic_DNA"/>
</dbReference>
<comment type="subcellular location">
    <subcellularLocation>
        <location evidence="1">Membrane</location>
        <topology evidence="1">Multi-pass membrane protein</topology>
    </subcellularLocation>
</comment>
<feature type="transmembrane region" description="Helical" evidence="10">
    <location>
        <begin position="245"/>
        <end position="265"/>
    </location>
</feature>
<evidence type="ECO:0000256" key="1">
    <source>
        <dbReference type="ARBA" id="ARBA00004141"/>
    </source>
</evidence>
<feature type="transmembrane region" description="Helical" evidence="10">
    <location>
        <begin position="48"/>
        <end position="67"/>
    </location>
</feature>
<feature type="transmembrane region" description="Helical" evidence="10">
    <location>
        <begin position="303"/>
        <end position="322"/>
    </location>
</feature>
<evidence type="ECO:0000256" key="10">
    <source>
        <dbReference type="SAM" id="Phobius"/>
    </source>
</evidence>
<evidence type="ECO:0000256" key="9">
    <source>
        <dbReference type="RuleBase" id="RU000488"/>
    </source>
</evidence>
<evidence type="ECO:0000256" key="6">
    <source>
        <dbReference type="ARBA" id="ARBA00022989"/>
    </source>
</evidence>
<keyword evidence="7 8" id="KW-0472">Membrane</keyword>
<name>A0AAD7UPR6_9STRA</name>
<evidence type="ECO:0000256" key="8">
    <source>
        <dbReference type="PROSITE-ProRule" id="PRU00282"/>
    </source>
</evidence>
<dbReference type="Proteomes" id="UP001230188">
    <property type="component" value="Unassembled WGS sequence"/>
</dbReference>
<evidence type="ECO:0000313" key="12">
    <source>
        <dbReference type="Proteomes" id="UP001230188"/>
    </source>
</evidence>
<evidence type="ECO:0000256" key="3">
    <source>
        <dbReference type="ARBA" id="ARBA00022448"/>
    </source>
</evidence>
<evidence type="ECO:0000256" key="2">
    <source>
        <dbReference type="ARBA" id="ARBA00006375"/>
    </source>
</evidence>
<dbReference type="GO" id="GO:0055085">
    <property type="term" value="P:transmembrane transport"/>
    <property type="evidence" value="ECO:0007669"/>
    <property type="project" value="InterPro"/>
</dbReference>
<evidence type="ECO:0000313" key="11">
    <source>
        <dbReference type="EMBL" id="KAJ8613537.1"/>
    </source>
</evidence>
<reference evidence="11" key="1">
    <citation type="submission" date="2023-01" db="EMBL/GenBank/DDBJ databases">
        <title>Metagenome sequencing of chrysophaentin producing Chrysophaeum taylorii.</title>
        <authorList>
            <person name="Davison J."/>
            <person name="Bewley C."/>
        </authorList>
    </citation>
    <scope>NUCLEOTIDE SEQUENCE</scope>
    <source>
        <strain evidence="11">NIES-1699</strain>
    </source>
</reference>
<dbReference type="SUPFAM" id="SSF103506">
    <property type="entry name" value="Mitochondrial carrier"/>
    <property type="match status" value="1"/>
</dbReference>
<dbReference type="AlphaFoldDB" id="A0AAD7UPR6"/>
<evidence type="ECO:0000256" key="7">
    <source>
        <dbReference type="ARBA" id="ARBA00023136"/>
    </source>
</evidence>
<dbReference type="GO" id="GO:0016020">
    <property type="term" value="C:membrane"/>
    <property type="evidence" value="ECO:0007669"/>
    <property type="project" value="UniProtKB-SubCell"/>
</dbReference>
<proteinExistence type="inferred from homology"/>
<dbReference type="InterPro" id="IPR023395">
    <property type="entry name" value="MCP_dom_sf"/>
</dbReference>
<dbReference type="InterPro" id="IPR050391">
    <property type="entry name" value="Mito_Metabolite_Transporter"/>
</dbReference>
<evidence type="ECO:0008006" key="13">
    <source>
        <dbReference type="Google" id="ProtNLM"/>
    </source>
</evidence>
<feature type="repeat" description="Solcar" evidence="8">
    <location>
        <begin position="241"/>
        <end position="328"/>
    </location>
</feature>
<dbReference type="PRINTS" id="PR00926">
    <property type="entry name" value="MITOCARRIER"/>
</dbReference>
<evidence type="ECO:0000256" key="5">
    <source>
        <dbReference type="ARBA" id="ARBA00022737"/>
    </source>
</evidence>
<keyword evidence="5" id="KW-0677">Repeat</keyword>
<dbReference type="InterPro" id="IPR002067">
    <property type="entry name" value="MCP"/>
</dbReference>
<comment type="similarity">
    <text evidence="2 9">Belongs to the mitochondrial carrier (TC 2.A.29) family.</text>
</comment>
<keyword evidence="3 9" id="KW-0813">Transport</keyword>
<comment type="caution">
    <text evidence="11">The sequence shown here is derived from an EMBL/GenBank/DDBJ whole genome shotgun (WGS) entry which is preliminary data.</text>
</comment>
<evidence type="ECO:0000256" key="4">
    <source>
        <dbReference type="ARBA" id="ARBA00022692"/>
    </source>
</evidence>
<dbReference type="InterPro" id="IPR018108">
    <property type="entry name" value="MCP_transmembrane"/>
</dbReference>
<keyword evidence="12" id="KW-1185">Reference proteome</keyword>
<dbReference type="PANTHER" id="PTHR45618">
    <property type="entry name" value="MITOCHONDRIAL DICARBOXYLATE CARRIER-RELATED"/>
    <property type="match status" value="1"/>
</dbReference>
<dbReference type="Pfam" id="PF00153">
    <property type="entry name" value="Mito_carr"/>
    <property type="match status" value="3"/>
</dbReference>
<sequence length="334" mass="34759">MAVGVVGLQYHAAPVRARPVSSRLMVQGVGLDRSGTPPTRGLARASEGALLGALSASVAGVFLWLVATRPETGPPPLFLVREIVAGGVAAAVAEITLYPIEVAKVKVQTRAEIRFGELLWRRPGVVAGTARALLYHGLRLGIFPAVKRAFPGDDGIARKLIAGAACGALGSVICNPLDLAKTRLQRDADRYANSLDALATIPREEPGALWVGAPASVARAAAGSAGQLATYDLVKSAFGGGTSSVAVLAATVASTLAYVTFAAPFDVAKSRLMVAKTKRDRQSLGACLVRIVRTEGPLTLFSGWLPAVLRLLPTTLLVFPLLEKLRLVLGTGAF</sequence>
<feature type="transmembrane region" description="Helical" evidence="10">
    <location>
        <begin position="79"/>
        <end position="100"/>
    </location>
</feature>
<gene>
    <name evidence="11" type="ORF">CTAYLR_002155</name>
</gene>
<feature type="repeat" description="Solcar" evidence="8">
    <location>
        <begin position="154"/>
        <end position="237"/>
    </location>
</feature>
<keyword evidence="6 10" id="KW-1133">Transmembrane helix</keyword>
<accession>A0AAD7UPR6</accession>